<feature type="domain" description="HTH cro/C1-type" evidence="1">
    <location>
        <begin position="6"/>
        <end position="58"/>
    </location>
</feature>
<dbReference type="Gene3D" id="1.10.260.40">
    <property type="entry name" value="lambda repressor-like DNA-binding domains"/>
    <property type="match status" value="1"/>
</dbReference>
<dbReference type="RefSeq" id="WP_034866061.1">
    <property type="nucleotide sequence ID" value="NZ_JXLB01000013.1"/>
</dbReference>
<protein>
    <recommendedName>
        <fullName evidence="1">HTH cro/C1-type domain-containing protein</fullName>
    </recommendedName>
</protein>
<keyword evidence="3" id="KW-1185">Reference proteome</keyword>
<evidence type="ECO:0000313" key="3">
    <source>
        <dbReference type="Proteomes" id="UP000182152"/>
    </source>
</evidence>
<evidence type="ECO:0000259" key="1">
    <source>
        <dbReference type="PROSITE" id="PS50943"/>
    </source>
</evidence>
<dbReference type="EMBL" id="JXLB01000013">
    <property type="protein sequence ID" value="OJG80758.1"/>
    <property type="molecule type" value="Genomic_DNA"/>
</dbReference>
<organism evidence="2 3">
    <name type="scientific">Enterococcus ratti</name>
    <dbReference type="NCBI Taxonomy" id="150033"/>
    <lineage>
        <taxon>Bacteria</taxon>
        <taxon>Bacillati</taxon>
        <taxon>Bacillota</taxon>
        <taxon>Bacilli</taxon>
        <taxon>Lactobacillales</taxon>
        <taxon>Enterococcaceae</taxon>
        <taxon>Enterococcus</taxon>
    </lineage>
</organism>
<name>A0A1L8WI99_9ENTE</name>
<sequence>MLLDRVDNLIKEKKMTRAELERKLDFSAGSLRNWNKSTPSGDKIQKVADYFDVSTDYLLGRTDKRHYYDLTEKEKKDIAIQAEKLLEGLDSDAETNYYGEPLDDEDKEKLYDAIQLALSLTKVKAKKKFTPKKYRQ</sequence>
<evidence type="ECO:0000313" key="2">
    <source>
        <dbReference type="EMBL" id="OJG80758.1"/>
    </source>
</evidence>
<dbReference type="SMART" id="SM00530">
    <property type="entry name" value="HTH_XRE"/>
    <property type="match status" value="1"/>
</dbReference>
<accession>A0A1L8WI99</accession>
<dbReference type="CDD" id="cd00093">
    <property type="entry name" value="HTH_XRE"/>
    <property type="match status" value="1"/>
</dbReference>
<dbReference type="PROSITE" id="PS50943">
    <property type="entry name" value="HTH_CROC1"/>
    <property type="match status" value="1"/>
</dbReference>
<dbReference type="InterPro" id="IPR010982">
    <property type="entry name" value="Lambda_DNA-bd_dom_sf"/>
</dbReference>
<dbReference type="STRING" id="150033.RV14_GL000500"/>
<dbReference type="SUPFAM" id="SSF47413">
    <property type="entry name" value="lambda repressor-like DNA-binding domains"/>
    <property type="match status" value="1"/>
</dbReference>
<gene>
    <name evidence="2" type="ORF">RV14_GL000500</name>
</gene>
<dbReference type="InterPro" id="IPR001387">
    <property type="entry name" value="Cro/C1-type_HTH"/>
</dbReference>
<proteinExistence type="predicted"/>
<comment type="caution">
    <text evidence="2">The sequence shown here is derived from an EMBL/GenBank/DDBJ whole genome shotgun (WGS) entry which is preliminary data.</text>
</comment>
<dbReference type="Proteomes" id="UP000182152">
    <property type="component" value="Unassembled WGS sequence"/>
</dbReference>
<dbReference type="OrthoDB" id="9805856at2"/>
<reference evidence="2 3" key="1">
    <citation type="submission" date="2014-12" db="EMBL/GenBank/DDBJ databases">
        <title>Draft genome sequences of 29 type strains of Enterococci.</title>
        <authorList>
            <person name="Zhong Z."/>
            <person name="Sun Z."/>
            <person name="Liu W."/>
            <person name="Zhang W."/>
            <person name="Zhang H."/>
        </authorList>
    </citation>
    <scope>NUCLEOTIDE SEQUENCE [LARGE SCALE GENOMIC DNA]</scope>
    <source>
        <strain evidence="2 3">DSM 15687</strain>
    </source>
</reference>
<dbReference type="Pfam" id="PF13443">
    <property type="entry name" value="HTH_26"/>
    <property type="match status" value="1"/>
</dbReference>
<dbReference type="AlphaFoldDB" id="A0A1L8WI99"/>
<dbReference type="GO" id="GO:0003677">
    <property type="term" value="F:DNA binding"/>
    <property type="evidence" value="ECO:0007669"/>
    <property type="project" value="InterPro"/>
</dbReference>